<dbReference type="Proteomes" id="UP000442469">
    <property type="component" value="Unassembled WGS sequence"/>
</dbReference>
<gene>
    <name evidence="1" type="ORF">GNQ08_00465</name>
</gene>
<name>A0A6N8EMW4_PAEMA</name>
<comment type="caution">
    <text evidence="1">The sequence shown here is derived from an EMBL/GenBank/DDBJ whole genome shotgun (WGS) entry which is preliminary data.</text>
</comment>
<dbReference type="OrthoDB" id="9815354at2"/>
<dbReference type="AlphaFoldDB" id="A0A6N8EMW4"/>
<evidence type="ECO:0000313" key="2">
    <source>
        <dbReference type="Proteomes" id="UP000442469"/>
    </source>
</evidence>
<proteinExistence type="predicted"/>
<evidence type="ECO:0000313" key="1">
    <source>
        <dbReference type="EMBL" id="MUG20915.1"/>
    </source>
</evidence>
<sequence length="64" mass="7464">MHLIREHNKESLFLSVVAFGELQKGINELSDKAWSERLQAWVDQDLTKRFEGRILPLDLDVLLT</sequence>
<organism evidence="1 2">
    <name type="scientific">Paenibacillus macerans</name>
    <name type="common">Bacillus macerans</name>
    <dbReference type="NCBI Taxonomy" id="44252"/>
    <lineage>
        <taxon>Bacteria</taxon>
        <taxon>Bacillati</taxon>
        <taxon>Bacillota</taxon>
        <taxon>Bacilli</taxon>
        <taxon>Bacillales</taxon>
        <taxon>Paenibacillaceae</taxon>
        <taxon>Paenibacillus</taxon>
    </lineage>
</organism>
<protein>
    <submittedName>
        <fullName evidence="1">Uncharacterized protein</fullName>
    </submittedName>
</protein>
<accession>A0A6N8EMW4</accession>
<reference evidence="1 2" key="1">
    <citation type="submission" date="2019-11" db="EMBL/GenBank/DDBJ databases">
        <title>Draft genome sequences of five Paenibacillus species of dairy origin.</title>
        <authorList>
            <person name="Olajide A.M."/>
            <person name="Chen S."/>
            <person name="Lapointe G."/>
        </authorList>
    </citation>
    <scope>NUCLEOTIDE SEQUENCE [LARGE SCALE GENOMIC DNA]</scope>
    <source>
        <strain evidence="1 2">3CT49</strain>
    </source>
</reference>
<dbReference type="GeneID" id="77012375"/>
<dbReference type="RefSeq" id="WP_124332254.1">
    <property type="nucleotide sequence ID" value="NZ_BGML01000004.1"/>
</dbReference>
<dbReference type="EMBL" id="WNZZ01000001">
    <property type="protein sequence ID" value="MUG20915.1"/>
    <property type="molecule type" value="Genomic_DNA"/>
</dbReference>
<dbReference type="Gene3D" id="3.40.50.1010">
    <property type="entry name" value="5'-nuclease"/>
    <property type="match status" value="1"/>
</dbReference>